<reference evidence="3 4" key="1">
    <citation type="submission" date="2015-08" db="EMBL/GenBank/DDBJ databases">
        <title>Genomic sequence of Lactobacillus heilongjiangensis DSM 28069, isolated from Chinese traditional pickle.</title>
        <authorList>
            <person name="Jiang X."/>
            <person name="Zheng B."/>
            <person name="Cheng H."/>
        </authorList>
    </citation>
    <scope>NUCLEOTIDE SEQUENCE [LARGE SCALE GENOMIC DNA]</scope>
    <source>
        <strain evidence="3 4">DSM 28069</strain>
    </source>
</reference>
<dbReference type="KEGG" id="lhi:JP39_06495"/>
<dbReference type="Gene3D" id="1.10.10.10">
    <property type="entry name" value="Winged helix-like DNA-binding domain superfamily/Winged helix DNA-binding domain"/>
    <property type="match status" value="2"/>
</dbReference>
<name>A0A0K2LCK8_9LACO</name>
<dbReference type="InterPro" id="IPR036388">
    <property type="entry name" value="WH-like_DNA-bd_sf"/>
</dbReference>
<accession>A0A0K2LCK8</accession>
<protein>
    <recommendedName>
        <fullName evidence="2">Putative host cell surface-exposed lipoprotein Ltp-like HTH region domain-containing protein</fullName>
    </recommendedName>
</protein>
<dbReference type="OrthoDB" id="1669102at2"/>
<keyword evidence="4" id="KW-1185">Reference proteome</keyword>
<feature type="region of interest" description="Disordered" evidence="1">
    <location>
        <begin position="38"/>
        <end position="88"/>
    </location>
</feature>
<organism evidence="3 4">
    <name type="scientific">Companilactobacillus heilongjiangensis</name>
    <dbReference type="NCBI Taxonomy" id="1074467"/>
    <lineage>
        <taxon>Bacteria</taxon>
        <taxon>Bacillati</taxon>
        <taxon>Bacillota</taxon>
        <taxon>Bacilli</taxon>
        <taxon>Lactobacillales</taxon>
        <taxon>Lactobacillaceae</taxon>
        <taxon>Companilactobacillus</taxon>
    </lineage>
</organism>
<dbReference type="Pfam" id="PF07553">
    <property type="entry name" value="Lipoprotein_Ltp"/>
    <property type="match status" value="2"/>
</dbReference>
<gene>
    <name evidence="3" type="ORF">JP39_06495</name>
</gene>
<evidence type="ECO:0000313" key="3">
    <source>
        <dbReference type="EMBL" id="ALB29037.1"/>
    </source>
</evidence>
<evidence type="ECO:0000256" key="1">
    <source>
        <dbReference type="SAM" id="MobiDB-lite"/>
    </source>
</evidence>
<dbReference type="EMBL" id="CP012559">
    <property type="protein sequence ID" value="ALB29037.1"/>
    <property type="molecule type" value="Genomic_DNA"/>
</dbReference>
<feature type="compositionally biased region" description="Polar residues" evidence="1">
    <location>
        <begin position="45"/>
        <end position="58"/>
    </location>
</feature>
<dbReference type="STRING" id="1074467.JP39_06495"/>
<sequence length="188" mass="21415">MRSEHSNNRKKWYQKKKFWIIFLITIFIISGINSIGSKSNKNSSHESTNIAQNKVTKTASKKKTDSNNKQSSKTSASKKEEVPKKPSVPTEYLSALNKAESYSNFQHLSKKGLFHQLTSDYGEKFSQPAAQYAIDNLKADWNNNALEKAKSYQKNLSMSPEGIRDQLISEYGEQFTPEEANYAINHLK</sequence>
<evidence type="ECO:0000313" key="4">
    <source>
        <dbReference type="Proteomes" id="UP000061546"/>
    </source>
</evidence>
<feature type="domain" description="Putative host cell surface-exposed lipoprotein Ltp-like HTH region" evidence="2">
    <location>
        <begin position="140"/>
        <end position="187"/>
    </location>
</feature>
<dbReference type="InterPro" id="IPR011434">
    <property type="entry name" value="Ltp-like_HTH"/>
</dbReference>
<dbReference type="Proteomes" id="UP000061546">
    <property type="component" value="Chromosome"/>
</dbReference>
<evidence type="ECO:0000259" key="2">
    <source>
        <dbReference type="Pfam" id="PF07553"/>
    </source>
</evidence>
<dbReference type="RefSeq" id="WP_041501794.1">
    <property type="nucleotide sequence ID" value="NZ_BJDV01000001.1"/>
</dbReference>
<proteinExistence type="predicted"/>
<dbReference type="AlphaFoldDB" id="A0A0K2LCK8"/>
<feature type="domain" description="Putative host cell surface-exposed lipoprotein Ltp-like HTH region" evidence="2">
    <location>
        <begin position="91"/>
        <end position="137"/>
    </location>
</feature>